<gene>
    <name evidence="2" type="ORF">K7J14_11295</name>
</gene>
<keyword evidence="3" id="KW-1185">Reference proteome</keyword>
<feature type="transmembrane region" description="Helical" evidence="1">
    <location>
        <begin position="206"/>
        <end position="226"/>
    </location>
</feature>
<dbReference type="InterPro" id="IPR011435">
    <property type="entry name" value="UmpAB"/>
</dbReference>
<dbReference type="Pfam" id="PF07556">
    <property type="entry name" value="DUF1538"/>
    <property type="match status" value="2"/>
</dbReference>
<feature type="transmembrane region" description="Helical" evidence="1">
    <location>
        <begin position="460"/>
        <end position="481"/>
    </location>
</feature>
<keyword evidence="1" id="KW-0472">Membrane</keyword>
<feature type="transmembrane region" description="Helical" evidence="1">
    <location>
        <begin position="115"/>
        <end position="134"/>
    </location>
</feature>
<feature type="transmembrane region" description="Helical" evidence="1">
    <location>
        <begin position="12"/>
        <end position="29"/>
    </location>
</feature>
<comment type="caution">
    <text evidence="2">The sequence shown here is derived from an EMBL/GenBank/DDBJ whole genome shotgun (WGS) entry which is preliminary data.</text>
</comment>
<proteinExistence type="predicted"/>
<evidence type="ECO:0000313" key="2">
    <source>
        <dbReference type="EMBL" id="MCD1655277.1"/>
    </source>
</evidence>
<dbReference type="Proteomes" id="UP001198163">
    <property type="component" value="Unassembled WGS sequence"/>
</dbReference>
<name>A0AAE3EIG4_9SPIR</name>
<feature type="transmembrane region" description="Helical" evidence="1">
    <location>
        <begin position="261"/>
        <end position="281"/>
    </location>
</feature>
<accession>A0AAE3EIG4</accession>
<feature type="transmembrane region" description="Helical" evidence="1">
    <location>
        <begin position="331"/>
        <end position="356"/>
    </location>
</feature>
<feature type="transmembrane region" description="Helical" evidence="1">
    <location>
        <begin position="396"/>
        <end position="416"/>
    </location>
</feature>
<feature type="transmembrane region" description="Helical" evidence="1">
    <location>
        <begin position="78"/>
        <end position="95"/>
    </location>
</feature>
<feature type="transmembrane region" description="Helical" evidence="1">
    <location>
        <begin position="428"/>
        <end position="448"/>
    </location>
</feature>
<feature type="transmembrane region" description="Helical" evidence="1">
    <location>
        <begin position="293"/>
        <end position="311"/>
    </location>
</feature>
<reference evidence="2" key="1">
    <citation type="submission" date="2021-08" db="EMBL/GenBank/DDBJ databases">
        <title>Comparative analyses of Brucepasteria parasyntrophica and Teretinema zuelzerae.</title>
        <authorList>
            <person name="Song Y."/>
            <person name="Brune A."/>
        </authorList>
    </citation>
    <scope>NUCLEOTIDE SEQUENCE</scope>
    <source>
        <strain evidence="2">DSM 1903</strain>
    </source>
</reference>
<dbReference type="EMBL" id="JAINWA010000003">
    <property type="protein sequence ID" value="MCD1655277.1"/>
    <property type="molecule type" value="Genomic_DNA"/>
</dbReference>
<dbReference type="AlphaFoldDB" id="A0AAE3EIG4"/>
<keyword evidence="1" id="KW-0812">Transmembrane</keyword>
<organism evidence="2 3">
    <name type="scientific">Teretinema zuelzerae</name>
    <dbReference type="NCBI Taxonomy" id="156"/>
    <lineage>
        <taxon>Bacteria</taxon>
        <taxon>Pseudomonadati</taxon>
        <taxon>Spirochaetota</taxon>
        <taxon>Spirochaetia</taxon>
        <taxon>Spirochaetales</taxon>
        <taxon>Treponemataceae</taxon>
        <taxon>Teretinema</taxon>
    </lineage>
</organism>
<sequence>MNLLKTLRETALAVLPVCAIVCILAFTIAPLETALIGEFLFGSSLVIIGLSFFLTGAELGIIPAGSYLGAALTRSRKILLILGSGFVIGFFITIAEPDLHILGSQVQEISEGITANSLILSISLGIAVFLLLALARVVFHISFRFLIIAGYAAVFAAASRITPEFVAVAFDSGGATTGPMTVPFIIALGIGVSAVREDKSALEDSFGFTGIASIGPILAVALLGLLRAPQKAALAAETALSVAVETPGFFAELLHRIPKTAAHVFLALAPIACIILLFQIFFMKLPPKQTRKIAFGFFYAWLGLVFFFTGTETAFVPAGRAIGSILGASESSWILIPLGCLLGAIVVCAEPAIWVLTEQVEEISAGNIRKPVLLTALALGVAAAVGLSMFRILEGFSIWLLLLPFYGAALGLTFVTPRLFTAIAFDSGGVASGPMASTFILSLAIGAASSSGGNPGTDGFGVIALIAATPLVTIQLLGILYQRSEDRVLAAGQKSKEALR</sequence>
<feature type="transmembrane region" description="Helical" evidence="1">
    <location>
        <begin position="141"/>
        <end position="161"/>
    </location>
</feature>
<feature type="transmembrane region" description="Helical" evidence="1">
    <location>
        <begin position="368"/>
        <end position="390"/>
    </location>
</feature>
<evidence type="ECO:0000256" key="1">
    <source>
        <dbReference type="SAM" id="Phobius"/>
    </source>
</evidence>
<dbReference type="RefSeq" id="WP_230756221.1">
    <property type="nucleotide sequence ID" value="NZ_JAINWA010000003.1"/>
</dbReference>
<evidence type="ECO:0000313" key="3">
    <source>
        <dbReference type="Proteomes" id="UP001198163"/>
    </source>
</evidence>
<feature type="transmembrane region" description="Helical" evidence="1">
    <location>
        <begin position="173"/>
        <end position="194"/>
    </location>
</feature>
<protein>
    <submittedName>
        <fullName evidence="2">DUF1538 domain-containing protein</fullName>
    </submittedName>
</protein>
<keyword evidence="1" id="KW-1133">Transmembrane helix</keyword>